<proteinExistence type="predicted"/>
<dbReference type="AlphaFoldDB" id="A0A6L7IMN4"/>
<organism evidence="1 2">
    <name type="scientific">Eggerthella guodeyinii</name>
    <dbReference type="NCBI Taxonomy" id="2690837"/>
    <lineage>
        <taxon>Bacteria</taxon>
        <taxon>Bacillati</taxon>
        <taxon>Actinomycetota</taxon>
        <taxon>Coriobacteriia</taxon>
        <taxon>Eggerthellales</taxon>
        <taxon>Eggerthellaceae</taxon>
        <taxon>Eggerthella</taxon>
    </lineage>
</organism>
<reference evidence="1 2" key="1">
    <citation type="submission" date="2020-10" db="EMBL/GenBank/DDBJ databases">
        <title>Eggerthella sp. nov., isolated from human feces.</title>
        <authorList>
            <person name="Yajun G."/>
        </authorList>
    </citation>
    <scope>NUCLEOTIDE SEQUENCE [LARGE SCALE GENOMIC DNA]</scope>
    <source>
        <strain evidence="1 2">HF-1101</strain>
    </source>
</reference>
<dbReference type="Proteomes" id="UP000478463">
    <property type="component" value="Chromosome"/>
</dbReference>
<protein>
    <submittedName>
        <fullName evidence="1">Uncharacterized protein</fullName>
    </submittedName>
</protein>
<evidence type="ECO:0000313" key="1">
    <source>
        <dbReference type="EMBL" id="QOS68233.1"/>
    </source>
</evidence>
<gene>
    <name evidence="1" type="ORF">GS424_017430</name>
</gene>
<name>A0A6L7IMN4_9ACTN</name>
<dbReference type="KEGG" id="egd:GS424_017430"/>
<dbReference type="RefSeq" id="WP_160940884.1">
    <property type="nucleotide sequence ID" value="NZ_CP063310.1"/>
</dbReference>
<sequence length="275" mass="31041">MPTVSFDDVLGLDDEFDPLMADDLEIDQEDMDDDNPLDTVDYPTMRNMPHGMQREAVYTPKRQGSVEAAVLELLDHNPARRPVLLDIMGLCRGGCPASRVTEHVEAAQAHNRSVYAPMTLCRMLERAGALALEMPEVAEVREDAEAGVAFLEIKERIDPVWRTTDEGAALYEELTQGAAFRDIVLDRDGRYVEVYRAVMRAVDERPRTKPEIEELVDAFDEVKSPRRFGGHFIDMLERTDALEWSEHAWRLTDLGRSMLPAVDAAADSKKEESHV</sequence>
<dbReference type="EMBL" id="CP063310">
    <property type="protein sequence ID" value="QOS68233.1"/>
    <property type="molecule type" value="Genomic_DNA"/>
</dbReference>
<accession>A0A6L7IMN4</accession>
<dbReference type="SUPFAM" id="SSF109755">
    <property type="entry name" value="PhoU-like"/>
    <property type="match status" value="1"/>
</dbReference>
<evidence type="ECO:0000313" key="2">
    <source>
        <dbReference type="Proteomes" id="UP000478463"/>
    </source>
</evidence>